<dbReference type="Gene3D" id="2.60.40.4100">
    <property type="entry name" value="Zona pellucida, ZP-C domain"/>
    <property type="match status" value="2"/>
</dbReference>
<evidence type="ECO:0000256" key="1">
    <source>
        <dbReference type="ARBA" id="ARBA00023157"/>
    </source>
</evidence>
<dbReference type="EMBL" id="JAYMGO010000003">
    <property type="protein sequence ID" value="KAL1278159.1"/>
    <property type="molecule type" value="Genomic_DNA"/>
</dbReference>
<dbReference type="InterPro" id="IPR048290">
    <property type="entry name" value="ZP_chr"/>
</dbReference>
<dbReference type="SMART" id="SM00241">
    <property type="entry name" value="ZP"/>
    <property type="match status" value="2"/>
</dbReference>
<dbReference type="Pfam" id="PF00100">
    <property type="entry name" value="Zona_pellucida"/>
    <property type="match status" value="2"/>
</dbReference>
<keyword evidence="5" id="KW-1185">Reference proteome</keyword>
<evidence type="ECO:0000259" key="3">
    <source>
        <dbReference type="PROSITE" id="PS51034"/>
    </source>
</evidence>
<evidence type="ECO:0000313" key="5">
    <source>
        <dbReference type="Proteomes" id="UP001558613"/>
    </source>
</evidence>
<organism evidence="4 5">
    <name type="scientific">Cirrhinus molitorella</name>
    <name type="common">mud carp</name>
    <dbReference type="NCBI Taxonomy" id="172907"/>
    <lineage>
        <taxon>Eukaryota</taxon>
        <taxon>Metazoa</taxon>
        <taxon>Chordata</taxon>
        <taxon>Craniata</taxon>
        <taxon>Vertebrata</taxon>
        <taxon>Euteleostomi</taxon>
        <taxon>Actinopterygii</taxon>
        <taxon>Neopterygii</taxon>
        <taxon>Teleostei</taxon>
        <taxon>Ostariophysi</taxon>
        <taxon>Cypriniformes</taxon>
        <taxon>Cyprinidae</taxon>
        <taxon>Labeoninae</taxon>
        <taxon>Labeonini</taxon>
        <taxon>Cirrhinus</taxon>
    </lineage>
</organism>
<accession>A0ABR3NMD4</accession>
<protein>
    <recommendedName>
        <fullName evidence="3">ZP domain-containing protein</fullName>
    </recommendedName>
</protein>
<sequence length="762" mass="84123">MQMFPVQTPARSDFARPSQDLFGVQSKELMMGPVAKLTWSFPNLPEEPQQPDIPFELRHPVPVNSVAAQCAENSVYVEVMEDFFGTGQPLMPSGFRLGDCTPTGEDPSAQVLIFESELHGCGSIPKVTENELIYTFSLTYTPQEASYGGPIVRSSGAVVIIECHYSRVHDVSSDTLMPTWIPYASTKVAEELLVFSLKLMTDDWRFERPSNQYFLGDFINFEASVRSYNHVPFRVFVDGCVATAVPDASAVPRYSFIENNGCMVDAKITGSRSLFVRRTQGDKLQFQLEAFRFQQANSGLIYITCIVKAAAATTSTPSPENKACSFSANGWVSADESDQVCSCCDTTCSIRSGSDQLLKDLRWERASVGPISSYDPSNPGFAPQRFGVQTPARSDFARPSQDLFGVQSKELMMGPVAKLTWSFPRLPEEPQQPDIPFELRHPVPANSVAAQCGESSIYVEVMEDFFGTGKPLMPTAFSLGGCAPTGEDPSSQVLIFESELHGCGSTSLMTEDELVYTFSLIYAPQQASLSGPIIRSSGAVVGIECHYARVHNVSSDALMPTWIPYAATIVSEELLLFSLRLMTDDWRFERPSNQYYLGDFINIEASVRSYNHVPLRVFVDSCVATSVPDTNAIPRYAFIENNGCLVDAKLTASSSRFMPRTQIDKLQFQLEAFRFQQEISGFVYITCVLKVAAASTPTNFEQKACSFSANWWVSADEDDQVCGCCDATCGVRSGSDQLLKDLRWDRASVGPIRVKEYGFGPM</sequence>
<dbReference type="PRINTS" id="PR00023">
    <property type="entry name" value="ZPELLUCIDA"/>
</dbReference>
<dbReference type="InterPro" id="IPR055356">
    <property type="entry name" value="ZP-N"/>
</dbReference>
<dbReference type="Proteomes" id="UP001558613">
    <property type="component" value="Unassembled WGS sequence"/>
</dbReference>
<dbReference type="InterPro" id="IPR055355">
    <property type="entry name" value="ZP-C"/>
</dbReference>
<keyword evidence="1" id="KW-1015">Disulfide bond</keyword>
<dbReference type="PANTHER" id="PTHR11576">
    <property type="entry name" value="ZONA PELLUCIDA SPERM-BINDING PROTEIN 3"/>
    <property type="match status" value="1"/>
</dbReference>
<dbReference type="InterPro" id="IPR001507">
    <property type="entry name" value="ZP_dom"/>
</dbReference>
<dbReference type="PANTHER" id="PTHR11576:SF2">
    <property type="entry name" value="ZONA PELLUCIDA SPERM-BINDING PROTEIN 3"/>
    <property type="match status" value="1"/>
</dbReference>
<evidence type="ECO:0000256" key="2">
    <source>
        <dbReference type="ARBA" id="ARBA00023180"/>
    </source>
</evidence>
<proteinExistence type="predicted"/>
<dbReference type="Pfam" id="PF23344">
    <property type="entry name" value="ZP-N"/>
    <property type="match status" value="2"/>
</dbReference>
<dbReference type="InterPro" id="IPR042235">
    <property type="entry name" value="ZP-C_dom"/>
</dbReference>
<dbReference type="Gene3D" id="2.60.40.3210">
    <property type="entry name" value="Zona pellucida, ZP-N domain"/>
    <property type="match status" value="2"/>
</dbReference>
<gene>
    <name evidence="4" type="ORF">QQF64_024832</name>
</gene>
<dbReference type="PROSITE" id="PS51034">
    <property type="entry name" value="ZP_2"/>
    <property type="match status" value="2"/>
</dbReference>
<keyword evidence="2" id="KW-0325">Glycoprotein</keyword>
<evidence type="ECO:0000313" key="4">
    <source>
        <dbReference type="EMBL" id="KAL1278159.1"/>
    </source>
</evidence>
<feature type="domain" description="ZP" evidence="3">
    <location>
        <begin position="69"/>
        <end position="331"/>
    </location>
</feature>
<comment type="caution">
    <text evidence="4">The sequence shown here is derived from an EMBL/GenBank/DDBJ whole genome shotgun (WGS) entry which is preliminary data.</text>
</comment>
<reference evidence="4 5" key="1">
    <citation type="submission" date="2023-09" db="EMBL/GenBank/DDBJ databases">
        <authorList>
            <person name="Wang M."/>
        </authorList>
    </citation>
    <scope>NUCLEOTIDE SEQUENCE [LARGE SCALE GENOMIC DNA]</scope>
    <source>
        <strain evidence="4">GT-2023</strain>
        <tissue evidence="4">Liver</tissue>
    </source>
</reference>
<feature type="domain" description="ZP" evidence="3">
    <location>
        <begin position="451"/>
        <end position="712"/>
    </location>
</feature>
<name>A0ABR3NMD4_9TELE</name>